<dbReference type="Proteomes" id="UP000010471">
    <property type="component" value="Plasmid pMIC7113.03"/>
</dbReference>
<gene>
    <name evidence="1" type="ORF">Mic7113_6577</name>
</gene>
<dbReference type="eggNOG" id="COG0456">
    <property type="taxonomic scope" value="Bacteria"/>
</dbReference>
<dbReference type="RefSeq" id="WP_015186209.1">
    <property type="nucleotide sequence ID" value="NC_019740.1"/>
</dbReference>
<geneLocation type="plasmid" evidence="1 2">
    <name>pMIC7113.03</name>
</geneLocation>
<keyword evidence="2" id="KW-1185">Reference proteome</keyword>
<dbReference type="AlphaFoldDB" id="K9WP42"/>
<accession>K9WP42</accession>
<dbReference type="KEGG" id="mic:Mic7113_6577"/>
<dbReference type="HOGENOM" id="CLU_137330_0_0_3"/>
<keyword evidence="1" id="KW-0614">Plasmid</keyword>
<proteinExistence type="predicted"/>
<sequence>MKHSDWLRLNKEGEQICAVFRQQGYQCKKQSRRLSWQLSQEGQDDYTLTWLPAPVGDWSLIPNDSSPAREKMWAIVQNALTPKPGQATTDQRVQQSEDYSRPWAIVRLLPDARRYTVARFFNRQDAEDHRRFLHRYMPASEFEVIFDVPNPQLNNDVAHIKT</sequence>
<protein>
    <submittedName>
        <fullName evidence="1">Uncharacterized protein</fullName>
    </submittedName>
</protein>
<evidence type="ECO:0000313" key="2">
    <source>
        <dbReference type="Proteomes" id="UP000010471"/>
    </source>
</evidence>
<name>K9WP42_9CYAN</name>
<dbReference type="EMBL" id="CP003633">
    <property type="protein sequence ID" value="AFZ22150.1"/>
    <property type="molecule type" value="Genomic_DNA"/>
</dbReference>
<evidence type="ECO:0000313" key="1">
    <source>
        <dbReference type="EMBL" id="AFZ22150.1"/>
    </source>
</evidence>
<reference evidence="1 2" key="1">
    <citation type="submission" date="2012-06" db="EMBL/GenBank/DDBJ databases">
        <title>Finished plasmid 3 of genome of Microcoleus sp. PCC 7113.</title>
        <authorList>
            <consortium name="US DOE Joint Genome Institute"/>
            <person name="Gugger M."/>
            <person name="Coursin T."/>
            <person name="Rippka R."/>
            <person name="Tandeau De Marsac N."/>
            <person name="Huntemann M."/>
            <person name="Wei C.-L."/>
            <person name="Han J."/>
            <person name="Detter J.C."/>
            <person name="Han C."/>
            <person name="Tapia R."/>
            <person name="Chen A."/>
            <person name="Kyrpides N."/>
            <person name="Mavromatis K."/>
            <person name="Markowitz V."/>
            <person name="Szeto E."/>
            <person name="Ivanova N."/>
            <person name="Pagani I."/>
            <person name="Pati A."/>
            <person name="Goodwin L."/>
            <person name="Nordberg H.P."/>
            <person name="Cantor M.N."/>
            <person name="Hua S.X."/>
            <person name="Woyke T."/>
            <person name="Kerfeld C.A."/>
        </authorList>
    </citation>
    <scope>NUCLEOTIDE SEQUENCE [LARGE SCALE GENOMIC DNA]</scope>
    <source>
        <strain evidence="1 2">PCC 7113</strain>
        <plasmid evidence="1 2">pMIC7113.03</plasmid>
    </source>
</reference>
<organism evidence="1 2">
    <name type="scientific">Allocoleopsis franciscana PCC 7113</name>
    <dbReference type="NCBI Taxonomy" id="1173027"/>
    <lineage>
        <taxon>Bacteria</taxon>
        <taxon>Bacillati</taxon>
        <taxon>Cyanobacteriota</taxon>
        <taxon>Cyanophyceae</taxon>
        <taxon>Coleofasciculales</taxon>
        <taxon>Coleofasciculaceae</taxon>
        <taxon>Allocoleopsis</taxon>
        <taxon>Allocoleopsis franciscana</taxon>
    </lineage>
</organism>
<dbReference type="OrthoDB" id="489126at2"/>